<keyword evidence="1" id="KW-1133">Transmembrane helix</keyword>
<feature type="transmembrane region" description="Helical" evidence="1">
    <location>
        <begin position="12"/>
        <end position="35"/>
    </location>
</feature>
<feature type="transmembrane region" description="Helical" evidence="1">
    <location>
        <begin position="41"/>
        <end position="59"/>
    </location>
</feature>
<name>A0A9X3P923_9ACTN</name>
<evidence type="ECO:0000313" key="2">
    <source>
        <dbReference type="EMBL" id="MDA1360592.1"/>
    </source>
</evidence>
<organism evidence="2 3">
    <name type="scientific">Glycomyces luteolus</name>
    <dbReference type="NCBI Taxonomy" id="2670330"/>
    <lineage>
        <taxon>Bacteria</taxon>
        <taxon>Bacillati</taxon>
        <taxon>Actinomycetota</taxon>
        <taxon>Actinomycetes</taxon>
        <taxon>Glycomycetales</taxon>
        <taxon>Glycomycetaceae</taxon>
        <taxon>Glycomyces</taxon>
    </lineage>
</organism>
<proteinExistence type="predicted"/>
<sequence length="197" mass="21696">MSVKQAHFGKMLAGVSWYVWLLAGIASAIFIAGLFRVNPDNPIGLVVGALMLAGLAVGFHRRILLIPVVETTEAGLILRPASQGGYLFYKWEDIQEVVIWYQRTNGDKSTMVGILPRVKREPDNYDRYPLVRPNDRRSTGPYPRYVAGLVGKWSVNIGSTKASKIAGLIDAAGKSVPVVENPLWSDEVRALSHPQPE</sequence>
<keyword evidence="1" id="KW-0472">Membrane</keyword>
<dbReference type="AlphaFoldDB" id="A0A9X3P923"/>
<keyword evidence="3" id="KW-1185">Reference proteome</keyword>
<dbReference type="EMBL" id="JAPZVP010000009">
    <property type="protein sequence ID" value="MDA1360592.1"/>
    <property type="molecule type" value="Genomic_DNA"/>
</dbReference>
<keyword evidence="1" id="KW-0812">Transmembrane</keyword>
<gene>
    <name evidence="2" type="ORF">O1R50_13225</name>
</gene>
<evidence type="ECO:0000313" key="3">
    <source>
        <dbReference type="Proteomes" id="UP001146067"/>
    </source>
</evidence>
<dbReference type="RefSeq" id="WP_270110533.1">
    <property type="nucleotide sequence ID" value="NZ_JAPZVP010000009.1"/>
</dbReference>
<protein>
    <submittedName>
        <fullName evidence="2">Uncharacterized protein</fullName>
    </submittedName>
</protein>
<evidence type="ECO:0000256" key="1">
    <source>
        <dbReference type="SAM" id="Phobius"/>
    </source>
</evidence>
<accession>A0A9X3P923</accession>
<reference evidence="2" key="1">
    <citation type="submission" date="2022-12" db="EMBL/GenBank/DDBJ databases">
        <title>Gycomyces niveus sp.nov.,a novel actinomycete isolated from soil in Shouguan.</title>
        <authorList>
            <person name="Yang X."/>
        </authorList>
    </citation>
    <scope>NUCLEOTIDE SEQUENCE</scope>
    <source>
        <strain evidence="2">NEAU-A15</strain>
    </source>
</reference>
<comment type="caution">
    <text evidence="2">The sequence shown here is derived from an EMBL/GenBank/DDBJ whole genome shotgun (WGS) entry which is preliminary data.</text>
</comment>
<dbReference type="Proteomes" id="UP001146067">
    <property type="component" value="Unassembled WGS sequence"/>
</dbReference>